<dbReference type="EMBL" id="LEKV01006472">
    <property type="protein sequence ID" value="KVH79564.1"/>
    <property type="molecule type" value="Genomic_DNA"/>
</dbReference>
<dbReference type="InterPro" id="IPR001611">
    <property type="entry name" value="Leu-rich_rpt"/>
</dbReference>
<evidence type="ECO:0000313" key="1">
    <source>
        <dbReference type="EMBL" id="KVH79564.1"/>
    </source>
</evidence>
<dbReference type="SUPFAM" id="SSF52058">
    <property type="entry name" value="L domain-like"/>
    <property type="match status" value="1"/>
</dbReference>
<organism evidence="1 2">
    <name type="scientific">Cynara cardunculus var. scolymus</name>
    <name type="common">Globe artichoke</name>
    <name type="synonym">Cynara scolymus</name>
    <dbReference type="NCBI Taxonomy" id="59895"/>
    <lineage>
        <taxon>Eukaryota</taxon>
        <taxon>Viridiplantae</taxon>
        <taxon>Streptophyta</taxon>
        <taxon>Embryophyta</taxon>
        <taxon>Tracheophyta</taxon>
        <taxon>Spermatophyta</taxon>
        <taxon>Magnoliopsida</taxon>
        <taxon>eudicotyledons</taxon>
        <taxon>Gunneridae</taxon>
        <taxon>Pentapetalae</taxon>
        <taxon>asterids</taxon>
        <taxon>campanulids</taxon>
        <taxon>Asterales</taxon>
        <taxon>Asteraceae</taxon>
        <taxon>Carduoideae</taxon>
        <taxon>Cardueae</taxon>
        <taxon>Carduinae</taxon>
        <taxon>Cynara</taxon>
    </lineage>
</organism>
<dbReference type="AlphaFoldDB" id="A0A103WW29"/>
<dbReference type="Proteomes" id="UP000243975">
    <property type="component" value="Unassembled WGS sequence"/>
</dbReference>
<gene>
    <name evidence="1" type="ORF">Ccrd_025510</name>
</gene>
<dbReference type="STRING" id="59895.A0A103WW29"/>
<reference evidence="1 2" key="1">
    <citation type="journal article" date="2016" name="Sci. Rep.">
        <title>The genome sequence of the outbreeding globe artichoke constructed de novo incorporating a phase-aware low-pass sequencing strategy of F1 progeny.</title>
        <authorList>
            <person name="Scaglione D."/>
            <person name="Reyes-Chin-Wo S."/>
            <person name="Acquadro A."/>
            <person name="Froenicke L."/>
            <person name="Portis E."/>
            <person name="Beitel C."/>
            <person name="Tirone M."/>
            <person name="Mauro R."/>
            <person name="Lo Monaco A."/>
            <person name="Mauromicale G."/>
            <person name="Faccioli P."/>
            <person name="Cattivelli L."/>
            <person name="Rieseberg L."/>
            <person name="Michelmore R."/>
            <person name="Lanteri S."/>
        </authorList>
    </citation>
    <scope>NUCLEOTIDE SEQUENCE [LARGE SCALE GENOMIC DNA]</scope>
    <source>
        <strain evidence="1">2C</strain>
    </source>
</reference>
<evidence type="ECO:0008006" key="3">
    <source>
        <dbReference type="Google" id="ProtNLM"/>
    </source>
</evidence>
<comment type="caution">
    <text evidence="1">The sequence shown here is derived from an EMBL/GenBank/DDBJ whole genome shotgun (WGS) entry which is preliminary data.</text>
</comment>
<proteinExistence type="predicted"/>
<keyword evidence="2" id="KW-1185">Reference proteome</keyword>
<protein>
    <recommendedName>
        <fullName evidence="3">Leucine-rich repeat-containing protein</fullName>
    </recommendedName>
</protein>
<name>A0A103WW29_CYNCS</name>
<evidence type="ECO:0000313" key="2">
    <source>
        <dbReference type="Proteomes" id="UP000243975"/>
    </source>
</evidence>
<dbReference type="InterPro" id="IPR032675">
    <property type="entry name" value="LRR_dom_sf"/>
</dbReference>
<sequence>MDGNTLSGRIPDFIGNWTIINALRISDLAGSSSMRFPNLQDMTRMQRLTLRNCLLTGPIPDYIGQMRSMKNL</sequence>
<dbReference type="Gramene" id="KVH79564">
    <property type="protein sequence ID" value="KVH79564"/>
    <property type="gene ID" value="Ccrd_025510"/>
</dbReference>
<dbReference type="OMA" id="NWTIINA"/>
<accession>A0A103WW29</accession>
<dbReference type="Gene3D" id="3.80.10.10">
    <property type="entry name" value="Ribonuclease Inhibitor"/>
    <property type="match status" value="1"/>
</dbReference>
<dbReference type="Pfam" id="PF00560">
    <property type="entry name" value="LRR_1"/>
    <property type="match status" value="1"/>
</dbReference>